<proteinExistence type="inferred from homology"/>
<dbReference type="PROSITE" id="PS00221">
    <property type="entry name" value="MIP"/>
    <property type="match status" value="1"/>
</dbReference>
<dbReference type="Proteomes" id="UP000308652">
    <property type="component" value="Unassembled WGS sequence"/>
</dbReference>
<evidence type="ECO:0000256" key="2">
    <source>
        <dbReference type="ARBA" id="ARBA00006175"/>
    </source>
</evidence>
<feature type="transmembrane region" description="Helical" evidence="10">
    <location>
        <begin position="162"/>
        <end position="186"/>
    </location>
</feature>
<evidence type="ECO:0000256" key="6">
    <source>
        <dbReference type="ARBA" id="ARBA00022989"/>
    </source>
</evidence>
<gene>
    <name evidence="11" type="ORF">BDQ12DRAFT_650050</name>
</gene>
<dbReference type="STRING" id="68775.A0A5C3M2X2"/>
<accession>A0A5C3M2X2</accession>
<dbReference type="EMBL" id="ML213599">
    <property type="protein sequence ID" value="TFK39522.1"/>
    <property type="molecule type" value="Genomic_DNA"/>
</dbReference>
<organism evidence="11 12">
    <name type="scientific">Crucibulum laeve</name>
    <dbReference type="NCBI Taxonomy" id="68775"/>
    <lineage>
        <taxon>Eukaryota</taxon>
        <taxon>Fungi</taxon>
        <taxon>Dikarya</taxon>
        <taxon>Basidiomycota</taxon>
        <taxon>Agaricomycotina</taxon>
        <taxon>Agaricomycetes</taxon>
        <taxon>Agaricomycetidae</taxon>
        <taxon>Agaricales</taxon>
        <taxon>Agaricineae</taxon>
        <taxon>Nidulariaceae</taxon>
        <taxon>Crucibulum</taxon>
    </lineage>
</organism>
<dbReference type="InterPro" id="IPR023271">
    <property type="entry name" value="Aquaporin-like"/>
</dbReference>
<dbReference type="GO" id="GO:0015254">
    <property type="term" value="F:glycerol channel activity"/>
    <property type="evidence" value="ECO:0007669"/>
    <property type="project" value="TreeGrafter"/>
</dbReference>
<dbReference type="InterPro" id="IPR000425">
    <property type="entry name" value="MIP"/>
</dbReference>
<keyword evidence="7 10" id="KW-0472">Membrane</keyword>
<reference evidence="11 12" key="1">
    <citation type="journal article" date="2019" name="Nat. Ecol. Evol.">
        <title>Megaphylogeny resolves global patterns of mushroom evolution.</title>
        <authorList>
            <person name="Varga T."/>
            <person name="Krizsan K."/>
            <person name="Foldi C."/>
            <person name="Dima B."/>
            <person name="Sanchez-Garcia M."/>
            <person name="Sanchez-Ramirez S."/>
            <person name="Szollosi G.J."/>
            <person name="Szarkandi J.G."/>
            <person name="Papp V."/>
            <person name="Albert L."/>
            <person name="Andreopoulos W."/>
            <person name="Angelini C."/>
            <person name="Antonin V."/>
            <person name="Barry K.W."/>
            <person name="Bougher N.L."/>
            <person name="Buchanan P."/>
            <person name="Buyck B."/>
            <person name="Bense V."/>
            <person name="Catcheside P."/>
            <person name="Chovatia M."/>
            <person name="Cooper J."/>
            <person name="Damon W."/>
            <person name="Desjardin D."/>
            <person name="Finy P."/>
            <person name="Geml J."/>
            <person name="Haridas S."/>
            <person name="Hughes K."/>
            <person name="Justo A."/>
            <person name="Karasinski D."/>
            <person name="Kautmanova I."/>
            <person name="Kiss B."/>
            <person name="Kocsube S."/>
            <person name="Kotiranta H."/>
            <person name="LaButti K.M."/>
            <person name="Lechner B.E."/>
            <person name="Liimatainen K."/>
            <person name="Lipzen A."/>
            <person name="Lukacs Z."/>
            <person name="Mihaltcheva S."/>
            <person name="Morgado L.N."/>
            <person name="Niskanen T."/>
            <person name="Noordeloos M.E."/>
            <person name="Ohm R.A."/>
            <person name="Ortiz-Santana B."/>
            <person name="Ovrebo C."/>
            <person name="Racz N."/>
            <person name="Riley R."/>
            <person name="Savchenko A."/>
            <person name="Shiryaev A."/>
            <person name="Soop K."/>
            <person name="Spirin V."/>
            <person name="Szebenyi C."/>
            <person name="Tomsovsky M."/>
            <person name="Tulloss R.E."/>
            <person name="Uehling J."/>
            <person name="Grigoriev I.V."/>
            <person name="Vagvolgyi C."/>
            <person name="Papp T."/>
            <person name="Martin F.M."/>
            <person name="Miettinen O."/>
            <person name="Hibbett D.S."/>
            <person name="Nagy L.G."/>
        </authorList>
    </citation>
    <scope>NUCLEOTIDE SEQUENCE [LARGE SCALE GENOMIC DNA]</scope>
    <source>
        <strain evidence="11 12">CBS 166.37</strain>
    </source>
</reference>
<evidence type="ECO:0000256" key="4">
    <source>
        <dbReference type="ARBA" id="ARBA00022692"/>
    </source>
</evidence>
<feature type="transmembrane region" description="Helical" evidence="10">
    <location>
        <begin position="38"/>
        <end position="64"/>
    </location>
</feature>
<dbReference type="PANTHER" id="PTHR43829">
    <property type="entry name" value="AQUAPORIN OR AQUAGLYCEROPORIN RELATED"/>
    <property type="match status" value="1"/>
</dbReference>
<dbReference type="Gene3D" id="1.20.1080.10">
    <property type="entry name" value="Glycerol uptake facilitator protein"/>
    <property type="match status" value="1"/>
</dbReference>
<keyword evidence="6 10" id="KW-1133">Transmembrane helix</keyword>
<keyword evidence="12" id="KW-1185">Reference proteome</keyword>
<dbReference type="PANTHER" id="PTHR43829:SF9">
    <property type="entry name" value="AQUAPORIN-9"/>
    <property type="match status" value="1"/>
</dbReference>
<dbReference type="GO" id="GO:0005886">
    <property type="term" value="C:plasma membrane"/>
    <property type="evidence" value="ECO:0007669"/>
    <property type="project" value="TreeGrafter"/>
</dbReference>
<evidence type="ECO:0000256" key="5">
    <source>
        <dbReference type="ARBA" id="ARBA00022737"/>
    </source>
</evidence>
<evidence type="ECO:0000256" key="10">
    <source>
        <dbReference type="SAM" id="Phobius"/>
    </source>
</evidence>
<dbReference type="SUPFAM" id="SSF81338">
    <property type="entry name" value="Aquaporin-like"/>
    <property type="match status" value="1"/>
</dbReference>
<feature type="transmembrane region" description="Helical" evidence="10">
    <location>
        <begin position="214"/>
        <end position="238"/>
    </location>
</feature>
<feature type="transmembrane region" description="Helical" evidence="10">
    <location>
        <begin position="131"/>
        <end position="150"/>
    </location>
</feature>
<dbReference type="Pfam" id="PF00230">
    <property type="entry name" value="MIP"/>
    <property type="match status" value="1"/>
</dbReference>
<evidence type="ECO:0000256" key="7">
    <source>
        <dbReference type="ARBA" id="ARBA00023136"/>
    </source>
</evidence>
<dbReference type="OrthoDB" id="3222at2759"/>
<evidence type="ECO:0000313" key="11">
    <source>
        <dbReference type="EMBL" id="TFK39522.1"/>
    </source>
</evidence>
<keyword evidence="3 9" id="KW-0813">Transport</keyword>
<feature type="transmembrane region" description="Helical" evidence="10">
    <location>
        <begin position="76"/>
        <end position="96"/>
    </location>
</feature>
<name>A0A5C3M2X2_9AGAR</name>
<dbReference type="AlphaFoldDB" id="A0A5C3M2X2"/>
<evidence type="ECO:0000256" key="8">
    <source>
        <dbReference type="ARBA" id="ARBA00034651"/>
    </source>
</evidence>
<keyword evidence="4 9" id="KW-0812">Transmembrane</keyword>
<evidence type="ECO:0000256" key="1">
    <source>
        <dbReference type="ARBA" id="ARBA00004141"/>
    </source>
</evidence>
<dbReference type="InterPro" id="IPR022357">
    <property type="entry name" value="MIP_CS"/>
</dbReference>
<evidence type="ECO:0000313" key="12">
    <source>
        <dbReference type="Proteomes" id="UP000308652"/>
    </source>
</evidence>
<protein>
    <submittedName>
        <fullName evidence="11">Aquaporin-like protein</fullName>
    </submittedName>
</protein>
<evidence type="ECO:0000256" key="3">
    <source>
        <dbReference type="ARBA" id="ARBA00022448"/>
    </source>
</evidence>
<dbReference type="NCBIfam" id="TIGR00861">
    <property type="entry name" value="MIP"/>
    <property type="match status" value="1"/>
</dbReference>
<evidence type="ECO:0000256" key="9">
    <source>
        <dbReference type="RuleBase" id="RU000477"/>
    </source>
</evidence>
<sequence length="249" mass="26285">MEYAAEFFGTMVLVIFGIGANCQVILGSSPSNWTSLSLGWAAAVSLGVWVSGGHINPAVTLALATWRTFPWRKVPGYILSQLLGGIVGAAIVYGIYAHAIDLFEGGTGLRTMKTAGLFGTVPASYLPPATAFFAEFLATAMLLFGVLAFTDPNNKSHLPPPVLPGGIFVLVLGIAACLGMQTGFALNPARDLGPRMLTAMVGYGGQVFTVRNHYWIWCPVIATICGAQMGTLAYDLFLHKGDGGLINKL</sequence>
<dbReference type="PRINTS" id="PR00783">
    <property type="entry name" value="MINTRINSICP"/>
</dbReference>
<dbReference type="InterPro" id="IPR050363">
    <property type="entry name" value="MIP/Aquaporin"/>
</dbReference>
<dbReference type="GO" id="GO:0015250">
    <property type="term" value="F:water channel activity"/>
    <property type="evidence" value="ECO:0007669"/>
    <property type="project" value="TreeGrafter"/>
</dbReference>
<keyword evidence="5" id="KW-0677">Repeat</keyword>
<comment type="catalytic activity">
    <reaction evidence="8">
        <text>H2O(in) = H2O(out)</text>
        <dbReference type="Rhea" id="RHEA:29667"/>
        <dbReference type="ChEBI" id="CHEBI:15377"/>
    </reaction>
</comment>
<comment type="subcellular location">
    <subcellularLocation>
        <location evidence="1">Membrane</location>
        <topology evidence="1">Multi-pass membrane protein</topology>
    </subcellularLocation>
</comment>
<comment type="similarity">
    <text evidence="2 9">Belongs to the MIP/aquaporin (TC 1.A.8) family.</text>
</comment>
<feature type="transmembrane region" description="Helical" evidence="10">
    <location>
        <begin position="7"/>
        <end position="26"/>
    </location>
</feature>